<evidence type="ECO:0000256" key="4">
    <source>
        <dbReference type="ARBA" id="ARBA00022984"/>
    </source>
</evidence>
<dbReference type="HAMAP" id="MF_00258">
    <property type="entry name" value="Glu_racemase"/>
    <property type="match status" value="1"/>
</dbReference>
<gene>
    <name evidence="7 9" type="primary">murI</name>
    <name evidence="9" type="ORF">PSQ39_11715</name>
</gene>
<feature type="active site" description="Proton donor/acceptor" evidence="7">
    <location>
        <position position="94"/>
    </location>
</feature>
<keyword evidence="4 7" id="KW-0573">Peptidoglycan synthesis</keyword>
<feature type="binding site" evidence="7">
    <location>
        <begin position="31"/>
        <end position="32"/>
    </location>
    <ligand>
        <name>substrate</name>
    </ligand>
</feature>
<keyword evidence="6 7" id="KW-0961">Cell wall biogenesis/degradation</keyword>
<evidence type="ECO:0000256" key="1">
    <source>
        <dbReference type="ARBA" id="ARBA00001602"/>
    </source>
</evidence>
<comment type="caution">
    <text evidence="9">The sequence shown here is derived from an EMBL/GenBank/DDBJ whole genome shotgun (WGS) entry which is preliminary data.</text>
</comment>
<proteinExistence type="inferred from homology"/>
<dbReference type="RefSeq" id="WP_273926983.1">
    <property type="nucleotide sequence ID" value="NZ_JAQSIO010000004.1"/>
</dbReference>
<feature type="binding site" evidence="7">
    <location>
        <begin position="95"/>
        <end position="96"/>
    </location>
    <ligand>
        <name>substrate</name>
    </ligand>
</feature>
<dbReference type="EC" id="5.1.1.3" evidence="2 7"/>
<evidence type="ECO:0000313" key="10">
    <source>
        <dbReference type="Proteomes" id="UP001528672"/>
    </source>
</evidence>
<dbReference type="GO" id="GO:0008881">
    <property type="term" value="F:glutamate racemase activity"/>
    <property type="evidence" value="ECO:0007669"/>
    <property type="project" value="UniProtKB-EC"/>
</dbReference>
<dbReference type="PANTHER" id="PTHR21198:SF2">
    <property type="entry name" value="GLUTAMATE RACEMASE"/>
    <property type="match status" value="1"/>
</dbReference>
<evidence type="ECO:0000256" key="3">
    <source>
        <dbReference type="ARBA" id="ARBA00022960"/>
    </source>
</evidence>
<dbReference type="InterPro" id="IPR018187">
    <property type="entry name" value="Asp/Glu_racemase_AS_1"/>
</dbReference>
<organism evidence="9 10">
    <name type="scientific">Curvibacter microcysteis</name>
    <dbReference type="NCBI Taxonomy" id="3026419"/>
    <lineage>
        <taxon>Bacteria</taxon>
        <taxon>Pseudomonadati</taxon>
        <taxon>Pseudomonadota</taxon>
        <taxon>Betaproteobacteria</taxon>
        <taxon>Burkholderiales</taxon>
        <taxon>Comamonadaceae</taxon>
        <taxon>Curvibacter</taxon>
    </lineage>
</organism>
<evidence type="ECO:0000256" key="7">
    <source>
        <dbReference type="HAMAP-Rule" id="MF_00258"/>
    </source>
</evidence>
<keyword evidence="3 7" id="KW-0133">Cell shape</keyword>
<feature type="active site" description="Proton donor/acceptor" evidence="7">
    <location>
        <position position="210"/>
    </location>
</feature>
<dbReference type="PROSITE" id="PS00923">
    <property type="entry name" value="ASP_GLU_RACEMASE_1"/>
    <property type="match status" value="1"/>
</dbReference>
<dbReference type="EMBL" id="JAQSIO010000004">
    <property type="protein sequence ID" value="MDD0815299.1"/>
    <property type="molecule type" value="Genomic_DNA"/>
</dbReference>
<dbReference type="Proteomes" id="UP001528672">
    <property type="component" value="Unassembled WGS sequence"/>
</dbReference>
<evidence type="ECO:0000256" key="5">
    <source>
        <dbReference type="ARBA" id="ARBA00023235"/>
    </source>
</evidence>
<dbReference type="SUPFAM" id="SSF53681">
    <property type="entry name" value="Aspartate/glutamate racemase"/>
    <property type="match status" value="2"/>
</dbReference>
<dbReference type="PANTHER" id="PTHR21198">
    <property type="entry name" value="GLUTAMATE RACEMASE"/>
    <property type="match status" value="1"/>
</dbReference>
<comment type="pathway">
    <text evidence="7">Cell wall biogenesis; peptidoglycan biosynthesis.</text>
</comment>
<evidence type="ECO:0000256" key="6">
    <source>
        <dbReference type="ARBA" id="ARBA00023316"/>
    </source>
</evidence>
<protein>
    <recommendedName>
        <fullName evidence="2 7">Glutamate racemase</fullName>
        <ecNumber evidence="2 7">5.1.1.3</ecNumber>
    </recommendedName>
</protein>
<feature type="binding site" evidence="7">
    <location>
        <begin position="63"/>
        <end position="64"/>
    </location>
    <ligand>
        <name>substrate</name>
    </ligand>
</feature>
<accession>A0ABT5MH39</accession>
<evidence type="ECO:0000256" key="8">
    <source>
        <dbReference type="SAM" id="MobiDB-lite"/>
    </source>
</evidence>
<feature type="region of interest" description="Disordered" evidence="8">
    <location>
        <begin position="281"/>
        <end position="300"/>
    </location>
</feature>
<name>A0ABT5MH39_9BURK</name>
<keyword evidence="5 7" id="KW-0413">Isomerase</keyword>
<dbReference type="NCBIfam" id="TIGR00067">
    <property type="entry name" value="glut_race"/>
    <property type="match status" value="1"/>
</dbReference>
<sequence>MPHQDPSLTLNPAPAPALPSHRAEAPIGVFDSGIGGLSVLRALRQALPGEDFIYLADSGFAPYGERSDAFVRERSERITRELVAQGAKAVVVACNTATAAAIAALRRQWPELPLVGLEPALKPAVQASLSGQVAVLATQGTLQSPKFAQLLAQCQAPGRHIHCQPCDGLADAIEQGDEARVADLCQQYLGALDLAAHSGNAAIDTVVLGCTHYPLVLAEIQKGLKPGVAVLDTGAPVARQTRRLLEAAGLLRHAPESPGRVTWQTTGQPSQLSAAVQRWWPGGQGLHDRGPTLVSPGASR</sequence>
<dbReference type="InterPro" id="IPR004391">
    <property type="entry name" value="Glu_race"/>
</dbReference>
<comment type="function">
    <text evidence="7">Provides the (R)-glutamate required for cell wall biosynthesis.</text>
</comment>
<evidence type="ECO:0000256" key="2">
    <source>
        <dbReference type="ARBA" id="ARBA00013090"/>
    </source>
</evidence>
<comment type="catalytic activity">
    <reaction evidence="1 7">
        <text>L-glutamate = D-glutamate</text>
        <dbReference type="Rhea" id="RHEA:12813"/>
        <dbReference type="ChEBI" id="CHEBI:29985"/>
        <dbReference type="ChEBI" id="CHEBI:29986"/>
        <dbReference type="EC" id="5.1.1.3"/>
    </reaction>
</comment>
<dbReference type="Gene3D" id="3.40.50.1860">
    <property type="match status" value="2"/>
</dbReference>
<dbReference type="InterPro" id="IPR015942">
    <property type="entry name" value="Asp/Glu/hydantoin_racemase"/>
</dbReference>
<dbReference type="InterPro" id="IPR001920">
    <property type="entry name" value="Asp/Glu_race"/>
</dbReference>
<dbReference type="Pfam" id="PF01177">
    <property type="entry name" value="Asp_Glu_race"/>
    <property type="match status" value="1"/>
</dbReference>
<evidence type="ECO:0000313" key="9">
    <source>
        <dbReference type="EMBL" id="MDD0815299.1"/>
    </source>
</evidence>
<dbReference type="PROSITE" id="PS00924">
    <property type="entry name" value="ASP_GLU_RACEMASE_2"/>
    <property type="match status" value="1"/>
</dbReference>
<dbReference type="InterPro" id="IPR033134">
    <property type="entry name" value="Asp/Glu_racemase_AS_2"/>
</dbReference>
<reference evidence="9 10" key="1">
    <citation type="submission" date="2023-02" db="EMBL/GenBank/DDBJ databases">
        <title>Bacterial whole genome sequence for Curvibacter sp. HBC28.</title>
        <authorList>
            <person name="Le V."/>
            <person name="Ko S.-R."/>
            <person name="Ahn C.-Y."/>
            <person name="Oh H.-M."/>
        </authorList>
    </citation>
    <scope>NUCLEOTIDE SEQUENCE [LARGE SCALE GENOMIC DNA]</scope>
    <source>
        <strain evidence="9 10">HBC28</strain>
    </source>
</reference>
<keyword evidence="10" id="KW-1185">Reference proteome</keyword>
<comment type="similarity">
    <text evidence="7">Belongs to the aspartate/glutamate racemases family.</text>
</comment>
<feature type="binding site" evidence="7">
    <location>
        <begin position="211"/>
        <end position="212"/>
    </location>
    <ligand>
        <name>substrate</name>
    </ligand>
</feature>